<dbReference type="RefSeq" id="WP_183551467.1">
    <property type="nucleotide sequence ID" value="NZ_JACHBX010000001.1"/>
</dbReference>
<keyword evidence="3" id="KW-1185">Reference proteome</keyword>
<proteinExistence type="predicted"/>
<reference evidence="2 3" key="1">
    <citation type="submission" date="2020-08" db="EMBL/GenBank/DDBJ databases">
        <title>The Agave Microbiome: Exploring the role of microbial communities in plant adaptations to desert environments.</title>
        <authorList>
            <person name="Partida-Martinez L.P."/>
        </authorList>
    </citation>
    <scope>NUCLEOTIDE SEQUENCE [LARGE SCALE GENOMIC DNA]</scope>
    <source>
        <strain evidence="2 3">AT3.2</strain>
    </source>
</reference>
<dbReference type="EMBL" id="JACHBX010000001">
    <property type="protein sequence ID" value="MBB6132778.1"/>
    <property type="molecule type" value="Genomic_DNA"/>
</dbReference>
<sequence>MSIPRNAIAIAATIAATVAAASAHAEIGVGVTATLGTTGAGVHLVVPMERTLNGRFGINYYKHDFDKRSGGIDYDGDAKLQTFDALFDWYAFADTALRLTAGVVYNGNEVTAKARPNSNGRYLINGQSYSAADVGTLDGDVDFRKAAPYFGIGWGNALTPNKRWNVSADLGAFYQGKGQVDLISRGCRTSQAVCTVLARDVAVEEARLTNELADHKFFPVLRASVSYSF</sequence>
<evidence type="ECO:0000313" key="3">
    <source>
        <dbReference type="Proteomes" id="UP000540787"/>
    </source>
</evidence>
<protein>
    <recommendedName>
        <fullName evidence="4">Histidine kinase</fullName>
    </recommendedName>
</protein>
<comment type="caution">
    <text evidence="2">The sequence shown here is derived from an EMBL/GenBank/DDBJ whole genome shotgun (WGS) entry which is preliminary data.</text>
</comment>
<evidence type="ECO:0000313" key="2">
    <source>
        <dbReference type="EMBL" id="MBB6132778.1"/>
    </source>
</evidence>
<dbReference type="Gene3D" id="2.40.160.170">
    <property type="match status" value="1"/>
</dbReference>
<organism evidence="2 3">
    <name type="scientific">Massilia aurea</name>
    <dbReference type="NCBI Taxonomy" id="373040"/>
    <lineage>
        <taxon>Bacteria</taxon>
        <taxon>Pseudomonadati</taxon>
        <taxon>Pseudomonadota</taxon>
        <taxon>Betaproteobacteria</taxon>
        <taxon>Burkholderiales</taxon>
        <taxon>Oxalobacteraceae</taxon>
        <taxon>Telluria group</taxon>
        <taxon>Massilia</taxon>
    </lineage>
</organism>
<dbReference type="Proteomes" id="UP000540787">
    <property type="component" value="Unassembled WGS sequence"/>
</dbReference>
<gene>
    <name evidence="2" type="ORF">HD842_000889</name>
</gene>
<dbReference type="AlphaFoldDB" id="A0A7X0CCC8"/>
<name>A0A7X0CCC8_9BURK</name>
<evidence type="ECO:0008006" key="4">
    <source>
        <dbReference type="Google" id="ProtNLM"/>
    </source>
</evidence>
<evidence type="ECO:0000256" key="1">
    <source>
        <dbReference type="SAM" id="SignalP"/>
    </source>
</evidence>
<feature type="signal peptide" evidence="1">
    <location>
        <begin position="1"/>
        <end position="25"/>
    </location>
</feature>
<accession>A0A7X0CCC8</accession>
<feature type="chain" id="PRO_5031412726" description="Histidine kinase" evidence="1">
    <location>
        <begin position="26"/>
        <end position="229"/>
    </location>
</feature>
<keyword evidence="1" id="KW-0732">Signal</keyword>